<sequence length="42" mass="4514">MTDRYLTIFFSPPPAALTGQLATFQIDILCNQGLTGGPIAYP</sequence>
<proteinExistence type="predicted"/>
<reference evidence="1" key="1">
    <citation type="journal article" date="2015" name="Nature">
        <title>Complex archaea that bridge the gap between prokaryotes and eukaryotes.</title>
        <authorList>
            <person name="Spang A."/>
            <person name="Saw J.H."/>
            <person name="Jorgensen S.L."/>
            <person name="Zaremba-Niedzwiedzka K."/>
            <person name="Martijn J."/>
            <person name="Lind A.E."/>
            <person name="van Eijk R."/>
            <person name="Schleper C."/>
            <person name="Guy L."/>
            <person name="Ettema T.J."/>
        </authorList>
    </citation>
    <scope>NUCLEOTIDE SEQUENCE</scope>
</reference>
<name>A0A0F9V9N6_9ZZZZ</name>
<comment type="caution">
    <text evidence="1">The sequence shown here is derived from an EMBL/GenBank/DDBJ whole genome shotgun (WGS) entry which is preliminary data.</text>
</comment>
<dbReference type="AlphaFoldDB" id="A0A0F9V9N6"/>
<dbReference type="EMBL" id="LAZR01000039">
    <property type="protein sequence ID" value="KKO00725.1"/>
    <property type="molecule type" value="Genomic_DNA"/>
</dbReference>
<gene>
    <name evidence="1" type="ORF">LCGC14_0124990</name>
</gene>
<accession>A0A0F9V9N6</accession>
<organism evidence="1">
    <name type="scientific">marine sediment metagenome</name>
    <dbReference type="NCBI Taxonomy" id="412755"/>
    <lineage>
        <taxon>unclassified sequences</taxon>
        <taxon>metagenomes</taxon>
        <taxon>ecological metagenomes</taxon>
    </lineage>
</organism>
<protein>
    <submittedName>
        <fullName evidence="1">Uncharacterized protein</fullName>
    </submittedName>
</protein>
<evidence type="ECO:0000313" key="1">
    <source>
        <dbReference type="EMBL" id="KKO00725.1"/>
    </source>
</evidence>